<name>A0A2N0ARJ8_9LEPT</name>
<dbReference type="InterPro" id="IPR042184">
    <property type="entry name" value="YqeY/Aim41_N"/>
</dbReference>
<proteinExistence type="predicted"/>
<protein>
    <submittedName>
        <fullName evidence="1">GatB/YqeY domain-containing protein</fullName>
    </submittedName>
</protein>
<dbReference type="Gene3D" id="1.10.10.410">
    <property type="match status" value="1"/>
</dbReference>
<dbReference type="Proteomes" id="UP001209694">
    <property type="component" value="Unassembled WGS sequence"/>
</dbReference>
<dbReference type="PANTHER" id="PTHR28055:SF1">
    <property type="entry name" value="ALTERED INHERITANCE OF MITOCHONDRIA PROTEIN 41, MITOCHONDRIAL"/>
    <property type="match status" value="1"/>
</dbReference>
<sequence>MTLQETINSDLKTALKAKDEKVLGTLRLMKAEIQYELTKTGASELSDTAVMQILKSNYKRRKDTALEYDKANRPDLSSKEIEEAEIISRYIPKEVSEEEINKAVKEAVTQLGASGPQDMGKVMGNVMAKFKGQNIDGSKVSSLVKQALSAS</sequence>
<dbReference type="GeneID" id="93341419"/>
<dbReference type="RefSeq" id="WP_100718536.1">
    <property type="nucleotide sequence ID" value="NZ_JAIZBN010000001.1"/>
</dbReference>
<reference evidence="2" key="1">
    <citation type="submission" date="2018-10" db="EMBL/GenBank/DDBJ databases">
        <authorList>
            <person name="Vincent A.T."/>
            <person name="Schiettekatte O."/>
            <person name="Bourhy P."/>
            <person name="Veyrier F.J."/>
            <person name="Picardeau M."/>
        </authorList>
    </citation>
    <scope>NUCLEOTIDE SEQUENCE</scope>
    <source>
        <strain evidence="2">201702449</strain>
    </source>
</reference>
<dbReference type="Gene3D" id="1.10.1510.10">
    <property type="entry name" value="Uncharacterised protein YqeY/AIM41 PF09424, N-terminal domain"/>
    <property type="match status" value="1"/>
</dbReference>
<accession>A0A2N0ARJ8</accession>
<dbReference type="InterPro" id="IPR003789">
    <property type="entry name" value="Asn/Gln_tRNA_amidoTrase-B-like"/>
</dbReference>
<evidence type="ECO:0000313" key="4">
    <source>
        <dbReference type="Proteomes" id="UP001209694"/>
    </source>
</evidence>
<dbReference type="PANTHER" id="PTHR28055">
    <property type="entry name" value="ALTERED INHERITANCE OF MITOCHONDRIA PROTEIN 41, MITOCHONDRIAL"/>
    <property type="match status" value="1"/>
</dbReference>
<evidence type="ECO:0000313" key="2">
    <source>
        <dbReference type="EMBL" id="TGL67077.1"/>
    </source>
</evidence>
<dbReference type="EMBL" id="JAMQQD010000003">
    <property type="protein sequence ID" value="MCW7515521.1"/>
    <property type="molecule type" value="Genomic_DNA"/>
</dbReference>
<organism evidence="1 4">
    <name type="scientific">Leptospira levettii</name>
    <dbReference type="NCBI Taxonomy" id="2023178"/>
    <lineage>
        <taxon>Bacteria</taxon>
        <taxon>Pseudomonadati</taxon>
        <taxon>Spirochaetota</taxon>
        <taxon>Spirochaetia</taxon>
        <taxon>Leptospirales</taxon>
        <taxon>Leptospiraceae</taxon>
        <taxon>Leptospira</taxon>
    </lineage>
</organism>
<dbReference type="EMBL" id="RQGI01000059">
    <property type="protein sequence ID" value="TGL67077.1"/>
    <property type="molecule type" value="Genomic_DNA"/>
</dbReference>
<evidence type="ECO:0000313" key="3">
    <source>
        <dbReference type="Proteomes" id="UP000297352"/>
    </source>
</evidence>
<dbReference type="AlphaFoldDB" id="A0A2N0ARJ8"/>
<comment type="caution">
    <text evidence="1">The sequence shown here is derived from an EMBL/GenBank/DDBJ whole genome shotgun (WGS) entry which is preliminary data.</text>
</comment>
<dbReference type="InterPro" id="IPR019004">
    <property type="entry name" value="YqeY/Aim41"/>
</dbReference>
<dbReference type="Proteomes" id="UP000297352">
    <property type="component" value="Unassembled WGS sequence"/>
</dbReference>
<dbReference type="Pfam" id="PF09424">
    <property type="entry name" value="YqeY"/>
    <property type="match status" value="1"/>
</dbReference>
<dbReference type="InterPro" id="IPR023168">
    <property type="entry name" value="GatB_Yqey_C_2"/>
</dbReference>
<reference evidence="1" key="3">
    <citation type="submission" date="2022-06" db="EMBL/GenBank/DDBJ databases">
        <title>Leptospira isolates from biofilms formed at urban environments.</title>
        <authorList>
            <person name="Ribeiro P.S."/>
            <person name="Sousa T."/>
            <person name="Carvalho N."/>
            <person name="Aburjaile F."/>
            <person name="Neves F."/>
            <person name="Oliveira D."/>
            <person name="Blanco L."/>
            <person name="Lima J."/>
            <person name="Costa F."/>
            <person name="Brenig B."/>
            <person name="Soares S."/>
            <person name="Ramos R."/>
            <person name="Goes-Neto A."/>
            <person name="Matiuzzi M."/>
            <person name="Azevedo V."/>
            <person name="Ristow P."/>
        </authorList>
    </citation>
    <scope>NUCLEOTIDE SEQUENCE</scope>
    <source>
        <strain evidence="1">VSF7</strain>
    </source>
</reference>
<dbReference type="GO" id="GO:0016884">
    <property type="term" value="F:carbon-nitrogen ligase activity, with glutamine as amido-N-donor"/>
    <property type="evidence" value="ECO:0007669"/>
    <property type="project" value="InterPro"/>
</dbReference>
<evidence type="ECO:0000313" key="1">
    <source>
        <dbReference type="EMBL" id="MCW7515521.1"/>
    </source>
</evidence>
<gene>
    <name evidence="2" type="ORF">EHQ60_16790</name>
    <name evidence="1" type="ORF">ND810_10175</name>
</gene>
<reference evidence="2" key="2">
    <citation type="journal article" date="2019" name="PLoS Negl. Trop. Dis.">
        <title>Revisiting the worldwide diversity of Leptospira species in the environment.</title>
        <authorList>
            <person name="Vincent A.T."/>
            <person name="Schiettekatte O."/>
            <person name="Bourhy P."/>
            <person name="Veyrier F.J."/>
            <person name="Picardeau M."/>
        </authorList>
    </citation>
    <scope>NUCLEOTIDE SEQUENCE</scope>
    <source>
        <strain evidence="2">201702449</strain>
    </source>
</reference>
<keyword evidence="3" id="KW-1185">Reference proteome</keyword>
<dbReference type="SUPFAM" id="SSF89095">
    <property type="entry name" value="GatB/YqeY motif"/>
    <property type="match status" value="1"/>
</dbReference>